<dbReference type="EMBL" id="JAUJEB010000018">
    <property type="protein sequence ID" value="MDN5217494.1"/>
    <property type="molecule type" value="Genomic_DNA"/>
</dbReference>
<dbReference type="InterPro" id="IPR049492">
    <property type="entry name" value="BD-FAE-like_dom"/>
</dbReference>
<dbReference type="Proteomes" id="UP001172083">
    <property type="component" value="Unassembled WGS sequence"/>
</dbReference>
<organism evidence="3 4">
    <name type="scientific">Agaribacillus aureus</name>
    <dbReference type="NCBI Taxonomy" id="3051825"/>
    <lineage>
        <taxon>Bacteria</taxon>
        <taxon>Pseudomonadati</taxon>
        <taxon>Bacteroidota</taxon>
        <taxon>Cytophagia</taxon>
        <taxon>Cytophagales</taxon>
        <taxon>Splendidivirgaceae</taxon>
        <taxon>Agaribacillus</taxon>
    </lineage>
</organism>
<dbReference type="Gene3D" id="3.40.50.1820">
    <property type="entry name" value="alpha/beta hydrolase"/>
    <property type="match status" value="1"/>
</dbReference>
<reference evidence="3" key="1">
    <citation type="submission" date="2023-06" db="EMBL/GenBank/DDBJ databases">
        <title>Genomic of Agaribacillus aureum.</title>
        <authorList>
            <person name="Wang G."/>
        </authorList>
    </citation>
    <scope>NUCLEOTIDE SEQUENCE</scope>
    <source>
        <strain evidence="3">BMA12</strain>
    </source>
</reference>
<accession>A0ABT8LI51</accession>
<evidence type="ECO:0000256" key="1">
    <source>
        <dbReference type="ARBA" id="ARBA00022801"/>
    </source>
</evidence>
<keyword evidence="1 3" id="KW-0378">Hydrolase</keyword>
<gene>
    <name evidence="3" type="ORF">QQ020_35810</name>
</gene>
<feature type="domain" description="BD-FAE-like" evidence="2">
    <location>
        <begin position="57"/>
        <end position="178"/>
    </location>
</feature>
<dbReference type="GO" id="GO:0016787">
    <property type="term" value="F:hydrolase activity"/>
    <property type="evidence" value="ECO:0007669"/>
    <property type="project" value="UniProtKB-KW"/>
</dbReference>
<dbReference type="Pfam" id="PF20434">
    <property type="entry name" value="BD-FAE"/>
    <property type="match status" value="1"/>
</dbReference>
<dbReference type="InterPro" id="IPR029058">
    <property type="entry name" value="AB_hydrolase_fold"/>
</dbReference>
<protein>
    <submittedName>
        <fullName evidence="3">Alpha/beta hydrolase</fullName>
    </submittedName>
</protein>
<comment type="caution">
    <text evidence="3">The sequence shown here is derived from an EMBL/GenBank/DDBJ whole genome shotgun (WGS) entry which is preliminary data.</text>
</comment>
<evidence type="ECO:0000313" key="3">
    <source>
        <dbReference type="EMBL" id="MDN5217494.1"/>
    </source>
</evidence>
<evidence type="ECO:0000313" key="4">
    <source>
        <dbReference type="Proteomes" id="UP001172083"/>
    </source>
</evidence>
<dbReference type="PANTHER" id="PTHR48081">
    <property type="entry name" value="AB HYDROLASE SUPERFAMILY PROTEIN C4A8.06C"/>
    <property type="match status" value="1"/>
</dbReference>
<evidence type="ECO:0000259" key="2">
    <source>
        <dbReference type="Pfam" id="PF20434"/>
    </source>
</evidence>
<dbReference type="InterPro" id="IPR050300">
    <property type="entry name" value="GDXG_lipolytic_enzyme"/>
</dbReference>
<dbReference type="PANTHER" id="PTHR48081:SF33">
    <property type="entry name" value="KYNURENINE FORMAMIDASE"/>
    <property type="match status" value="1"/>
</dbReference>
<keyword evidence="4" id="KW-1185">Reference proteome</keyword>
<dbReference type="SUPFAM" id="SSF53474">
    <property type="entry name" value="alpha/beta-Hydrolases"/>
    <property type="match status" value="1"/>
</dbReference>
<name>A0ABT8LI51_9BACT</name>
<dbReference type="RefSeq" id="WP_346762829.1">
    <property type="nucleotide sequence ID" value="NZ_JAUJEB010000018.1"/>
</dbReference>
<proteinExistence type="predicted"/>
<sequence length="280" mass="31771">MITPDNELNLRLRHPDYQKFLDINEDESIRVKNDYINYLDQSYGKAALQTLDIFPSNVGDSPILIFIHGGYWRALDKKSYSFVAAPFVKNNFTVCMVNYRLMPVANMETVLNDVKDAVNWIQEKASQYNGNPNAIVLSGHSAGGHLALMTYLMNESLRPCIRAICSLSGIFDLNPIKNSYLNEVLNLNENDVDAFSVSNQDLSVLKCPALLSVGSAETDFFIDQSKDLYTKNKAKAPLTYHEYEQLNHYQIVHKLGQEDNPLTQFILQKTKQAITKNSDY</sequence>